<dbReference type="GO" id="GO:0006281">
    <property type="term" value="P:DNA repair"/>
    <property type="evidence" value="ECO:0007669"/>
    <property type="project" value="UniProtKB-UniRule"/>
</dbReference>
<dbReference type="CDD" id="cd18037">
    <property type="entry name" value="DEXSc_Pif1_like"/>
    <property type="match status" value="1"/>
</dbReference>
<keyword evidence="8 14" id="KW-0238">DNA-binding</keyword>
<evidence type="ECO:0000256" key="8">
    <source>
        <dbReference type="ARBA" id="ARBA00023125"/>
    </source>
</evidence>
<keyword evidence="11 14" id="KW-0234">DNA repair</keyword>
<evidence type="ECO:0000256" key="11">
    <source>
        <dbReference type="ARBA" id="ARBA00023204"/>
    </source>
</evidence>
<evidence type="ECO:0000256" key="4">
    <source>
        <dbReference type="ARBA" id="ARBA00022763"/>
    </source>
</evidence>
<comment type="cofactor">
    <cofactor evidence="1 14">
        <name>Mg(2+)</name>
        <dbReference type="ChEBI" id="CHEBI:18420"/>
    </cofactor>
</comment>
<sequence>MSYSTSKPKKAGTLNAYFKPAVRNNNNNNNNDNNNRSLSSSWRSISPLSNTQTQQQKSSATIDLTDNNSDDDDLIILDDIPKNAYRGSRANNSNSNSQQESFGSQGIQTQELSSTSKFRKEPSYNLDQRQKPFFSSYTFQTSHTTTSTFGVRGMSSSTTNDSYKNNSSNRVVPVERKVSQPSGMSLTDRLGSNVSHPIQGAGMVSSSSFGWKKTVDTSSSSSSSTTTTSGTKRGYSSITSSSSSSSAGWVSSTSTNKKKRELPATFITSASALGALNGKATKERTIGGFKSVTSSSSNKKSYGSNMSFYGNNNNTNNNNNRYSSNKRKNNNKSSYRPKLSAEQQKVFDIVVNERRSIFFTGSAGTGKSVLLRAIIDSLREKYPDGVAITAPTGIAACNINGSTIHSFAGIGLGQDPPMKLVQKVQSNKKASERWRRTRVLIIDEISMVDAELFDKIELIARTMKASQKPFGDIQLIVTGDFFQLPPVSRYGMARFAFESKCWSKVINKTIMLKQVFRQKDSEFVDILNEMRLGRLSEAAIQKFRSLSRTPQTYNMIEPTELYALRDQVDKSNTARLNGLPGDIRTFKAHDTGDKAKVEGCIAPEAVHLKKDAQVMLLKNMDQTLVNGSLGIVVGFVGDEKYNTLTDIRRCMPPSKFSGAQSSEIEPDLESMKSQQWPIVQFTDGREVLMESEQWSIELPGGEVVASRTQIPLMLAWAMSIHKSQGQTLESVRVDLGKVFEKGQAYVALSRATSLEGLQILNFDESKVMAHERVATFYQNLDTV</sequence>
<feature type="compositionally biased region" description="Low complexity" evidence="15">
    <location>
        <begin position="217"/>
        <end position="229"/>
    </location>
</feature>
<dbReference type="InterPro" id="IPR010285">
    <property type="entry name" value="DNA_helicase_pif1-like_DEAD"/>
</dbReference>
<feature type="compositionally biased region" description="Polar residues" evidence="15">
    <location>
        <begin position="179"/>
        <end position="196"/>
    </location>
</feature>
<keyword evidence="9 14" id="KW-0496">Mitochondrion</keyword>
<dbReference type="GO" id="GO:0006310">
    <property type="term" value="P:DNA recombination"/>
    <property type="evidence" value="ECO:0007669"/>
    <property type="project" value="UniProtKB-UniRule"/>
</dbReference>
<evidence type="ECO:0000313" key="18">
    <source>
        <dbReference type="Proteomes" id="UP000646827"/>
    </source>
</evidence>
<dbReference type="AlphaFoldDB" id="A0A8H7S720"/>
<dbReference type="GO" id="GO:0016787">
    <property type="term" value="F:hydrolase activity"/>
    <property type="evidence" value="ECO:0007669"/>
    <property type="project" value="UniProtKB-KW"/>
</dbReference>
<feature type="DNA-binding region" evidence="14">
    <location>
        <begin position="743"/>
        <end position="762"/>
    </location>
</feature>
<feature type="compositionally biased region" description="Low complexity" evidence="15">
    <location>
        <begin position="289"/>
        <end position="323"/>
    </location>
</feature>
<dbReference type="SUPFAM" id="SSF52540">
    <property type="entry name" value="P-loop containing nucleoside triphosphate hydrolases"/>
    <property type="match status" value="2"/>
</dbReference>
<dbReference type="Proteomes" id="UP000646827">
    <property type="component" value="Unassembled WGS sequence"/>
</dbReference>
<comment type="function">
    <text evidence="14">DNA-dependent ATPase and 5'-3' DNA helicase required for the maintenance of both mitochondrial and nuclear genome stability.</text>
</comment>
<evidence type="ECO:0000256" key="2">
    <source>
        <dbReference type="ARBA" id="ARBA00004604"/>
    </source>
</evidence>
<comment type="caution">
    <text evidence="17">The sequence shown here is derived from an EMBL/GenBank/DDBJ whole genome shotgun (WGS) entry which is preliminary data.</text>
</comment>
<evidence type="ECO:0000256" key="15">
    <source>
        <dbReference type="SAM" id="MobiDB-lite"/>
    </source>
</evidence>
<name>A0A8H7S720_9FUNG</name>
<organism evidence="17 18">
    <name type="scientific">Circinella minor</name>
    <dbReference type="NCBI Taxonomy" id="1195481"/>
    <lineage>
        <taxon>Eukaryota</taxon>
        <taxon>Fungi</taxon>
        <taxon>Fungi incertae sedis</taxon>
        <taxon>Mucoromycota</taxon>
        <taxon>Mucoromycotina</taxon>
        <taxon>Mucoromycetes</taxon>
        <taxon>Mucorales</taxon>
        <taxon>Lichtheimiaceae</taxon>
        <taxon>Circinella</taxon>
    </lineage>
</organism>
<feature type="binding site" evidence="14">
    <location>
        <begin position="361"/>
        <end position="368"/>
    </location>
    <ligand>
        <name>ATP</name>
        <dbReference type="ChEBI" id="CHEBI:30616"/>
    </ligand>
</feature>
<feature type="region of interest" description="Disordered" evidence="15">
    <location>
        <begin position="289"/>
        <end position="339"/>
    </location>
</feature>
<dbReference type="GO" id="GO:0043139">
    <property type="term" value="F:5'-3' DNA helicase activity"/>
    <property type="evidence" value="ECO:0007669"/>
    <property type="project" value="UniProtKB-UniRule"/>
</dbReference>
<keyword evidence="4 14" id="KW-0227">DNA damage</keyword>
<keyword evidence="5 14" id="KW-0378">Hydrolase</keyword>
<evidence type="ECO:0000256" key="1">
    <source>
        <dbReference type="ARBA" id="ARBA00001946"/>
    </source>
</evidence>
<dbReference type="Pfam" id="PF05970">
    <property type="entry name" value="PIF1"/>
    <property type="match status" value="1"/>
</dbReference>
<dbReference type="PANTHER" id="PTHR47642">
    <property type="entry name" value="ATP-DEPENDENT DNA HELICASE"/>
    <property type="match status" value="1"/>
</dbReference>
<protein>
    <recommendedName>
        <fullName evidence="14">ATP-dependent DNA helicase PIF1</fullName>
        <ecNumber evidence="14">5.6.2.3</ecNumber>
    </recommendedName>
    <alternativeName>
        <fullName evidence="14">DNA 5'-3' helicase PIF1</fullName>
    </alternativeName>
    <alternativeName>
        <fullName evidence="14">DNA repair and recombination helicase PIF1</fullName>
    </alternativeName>
</protein>
<accession>A0A8H7S720</accession>
<evidence type="ECO:0000313" key="17">
    <source>
        <dbReference type="EMBL" id="KAG2222751.1"/>
    </source>
</evidence>
<feature type="region of interest" description="Disordered" evidence="15">
    <location>
        <begin position="1"/>
        <end position="126"/>
    </location>
</feature>
<evidence type="ECO:0000256" key="3">
    <source>
        <dbReference type="ARBA" id="ARBA00022741"/>
    </source>
</evidence>
<comment type="subcellular location">
    <subcellularLocation>
        <location evidence="2">Nucleus</location>
        <location evidence="2">Nucleolus</location>
    </subcellularLocation>
    <subcellularLocation>
        <location evidence="14">Nucleus</location>
    </subcellularLocation>
    <subcellularLocation>
        <location evidence="14">Mitochondrion</location>
    </subcellularLocation>
</comment>
<evidence type="ECO:0000256" key="6">
    <source>
        <dbReference type="ARBA" id="ARBA00022806"/>
    </source>
</evidence>
<keyword evidence="6 14" id="KW-0347">Helicase</keyword>
<keyword evidence="3 14" id="KW-0547">Nucleotide-binding</keyword>
<dbReference type="SMART" id="SM00382">
    <property type="entry name" value="AAA"/>
    <property type="match status" value="1"/>
</dbReference>
<evidence type="ECO:0000256" key="12">
    <source>
        <dbReference type="ARBA" id="ARBA00023235"/>
    </source>
</evidence>
<proteinExistence type="inferred from homology"/>
<feature type="compositionally biased region" description="Polar residues" evidence="15">
    <location>
        <begin position="154"/>
        <end position="170"/>
    </location>
</feature>
<dbReference type="InterPro" id="IPR049163">
    <property type="entry name" value="Pif1-like_2B_dom"/>
</dbReference>
<dbReference type="GO" id="GO:0003697">
    <property type="term" value="F:single-stranded DNA binding"/>
    <property type="evidence" value="ECO:0007669"/>
    <property type="project" value="UniProtKB-ARBA"/>
</dbReference>
<evidence type="ECO:0000256" key="7">
    <source>
        <dbReference type="ARBA" id="ARBA00022840"/>
    </source>
</evidence>
<dbReference type="HAMAP" id="MF_03176">
    <property type="entry name" value="PIF1"/>
    <property type="match status" value="1"/>
</dbReference>
<dbReference type="EC" id="5.6.2.3" evidence="14"/>
<gene>
    <name evidence="14" type="primary">PIF1</name>
    <name evidence="17" type="ORF">INT45_013115</name>
</gene>
<keyword evidence="18" id="KW-1185">Reference proteome</keyword>
<keyword evidence="10 14" id="KW-0233">DNA recombination</keyword>
<comment type="subunit">
    <text evidence="14">Monomer.</text>
</comment>
<dbReference type="Pfam" id="PF21530">
    <property type="entry name" value="Pif1_2B_dom"/>
    <property type="match status" value="1"/>
</dbReference>
<dbReference type="PANTHER" id="PTHR47642:SF5">
    <property type="entry name" value="ATP-DEPENDENT DNA HELICASE"/>
    <property type="match status" value="1"/>
</dbReference>
<feature type="compositionally biased region" description="Low complexity" evidence="15">
    <location>
        <begin position="236"/>
        <end position="255"/>
    </location>
</feature>
<dbReference type="Gene3D" id="3.40.50.300">
    <property type="entry name" value="P-loop containing nucleotide triphosphate hydrolases"/>
    <property type="match status" value="1"/>
</dbReference>
<evidence type="ECO:0000256" key="5">
    <source>
        <dbReference type="ARBA" id="ARBA00022801"/>
    </source>
</evidence>
<feature type="compositionally biased region" description="Low complexity" evidence="15">
    <location>
        <begin position="87"/>
        <end position="106"/>
    </location>
</feature>
<evidence type="ECO:0000259" key="16">
    <source>
        <dbReference type="SMART" id="SM00382"/>
    </source>
</evidence>
<evidence type="ECO:0000256" key="10">
    <source>
        <dbReference type="ARBA" id="ARBA00023172"/>
    </source>
</evidence>
<dbReference type="InterPro" id="IPR051055">
    <property type="entry name" value="PIF1_helicase"/>
</dbReference>
<dbReference type="InterPro" id="IPR003593">
    <property type="entry name" value="AAA+_ATPase"/>
</dbReference>
<dbReference type="OrthoDB" id="5578775at2759"/>
<reference evidence="17 18" key="1">
    <citation type="submission" date="2020-12" db="EMBL/GenBank/DDBJ databases">
        <title>Metabolic potential, ecology and presence of endohyphal bacteria is reflected in genomic diversity of Mucoromycotina.</title>
        <authorList>
            <person name="Muszewska A."/>
            <person name="Okrasinska A."/>
            <person name="Steczkiewicz K."/>
            <person name="Drgas O."/>
            <person name="Orlowska M."/>
            <person name="Perlinska-Lenart U."/>
            <person name="Aleksandrzak-Piekarczyk T."/>
            <person name="Szatraj K."/>
            <person name="Zielenkiewicz U."/>
            <person name="Pilsyk S."/>
            <person name="Malc E."/>
            <person name="Mieczkowski P."/>
            <person name="Kruszewska J.S."/>
            <person name="Biernat P."/>
            <person name="Pawlowska J."/>
        </authorList>
    </citation>
    <scope>NUCLEOTIDE SEQUENCE [LARGE SCALE GENOMIC DNA]</scope>
    <source>
        <strain evidence="17 18">CBS 142.35</strain>
    </source>
</reference>
<dbReference type="GO" id="GO:0005730">
    <property type="term" value="C:nucleolus"/>
    <property type="evidence" value="ECO:0007669"/>
    <property type="project" value="UniProtKB-SubCell"/>
</dbReference>
<dbReference type="GO" id="GO:0005524">
    <property type="term" value="F:ATP binding"/>
    <property type="evidence" value="ECO:0007669"/>
    <property type="project" value="UniProtKB-UniRule"/>
</dbReference>
<feature type="compositionally biased region" description="Low complexity" evidence="15">
    <location>
        <begin position="23"/>
        <end position="50"/>
    </location>
</feature>
<feature type="compositionally biased region" description="Polar residues" evidence="15">
    <location>
        <begin position="51"/>
        <end position="60"/>
    </location>
</feature>
<evidence type="ECO:0000256" key="9">
    <source>
        <dbReference type="ARBA" id="ARBA00023128"/>
    </source>
</evidence>
<feature type="region of interest" description="Disordered" evidence="15">
    <location>
        <begin position="147"/>
        <end position="255"/>
    </location>
</feature>
<feature type="compositionally biased region" description="Polar residues" evidence="15">
    <location>
        <begin position="107"/>
        <end position="116"/>
    </location>
</feature>
<comment type="similarity">
    <text evidence="14">Belongs to the helicase family. PIF1 subfamily.</text>
</comment>
<evidence type="ECO:0000256" key="14">
    <source>
        <dbReference type="HAMAP-Rule" id="MF_03176"/>
    </source>
</evidence>
<evidence type="ECO:0000256" key="13">
    <source>
        <dbReference type="ARBA" id="ARBA00023242"/>
    </source>
</evidence>
<dbReference type="EMBL" id="JAEPRB010000075">
    <property type="protein sequence ID" value="KAG2222751.1"/>
    <property type="molecule type" value="Genomic_DNA"/>
</dbReference>
<dbReference type="FunFam" id="3.40.50.300:FF:001226">
    <property type="entry name" value="ATP-dependent DNA helicase PIF1"/>
    <property type="match status" value="1"/>
</dbReference>
<keyword evidence="7 14" id="KW-0067">ATP-binding</keyword>
<keyword evidence="12 14" id="KW-0413">Isomerase</keyword>
<comment type="catalytic activity">
    <reaction evidence="14">
        <text>ATP + H2O = ADP + phosphate + H(+)</text>
        <dbReference type="Rhea" id="RHEA:13065"/>
        <dbReference type="ChEBI" id="CHEBI:15377"/>
        <dbReference type="ChEBI" id="CHEBI:15378"/>
        <dbReference type="ChEBI" id="CHEBI:30616"/>
        <dbReference type="ChEBI" id="CHEBI:43474"/>
        <dbReference type="ChEBI" id="CHEBI:456216"/>
        <dbReference type="EC" id="5.6.2.3"/>
    </reaction>
</comment>
<dbReference type="GO" id="GO:0005739">
    <property type="term" value="C:mitochondrion"/>
    <property type="evidence" value="ECO:0007669"/>
    <property type="project" value="UniProtKB-SubCell"/>
</dbReference>
<dbReference type="GO" id="GO:0000723">
    <property type="term" value="P:telomere maintenance"/>
    <property type="evidence" value="ECO:0007669"/>
    <property type="project" value="InterPro"/>
</dbReference>
<dbReference type="CDD" id="cd18809">
    <property type="entry name" value="SF1_C_RecD"/>
    <property type="match status" value="1"/>
</dbReference>
<dbReference type="InterPro" id="IPR048293">
    <property type="entry name" value="PIF1_RRM3_pfh1"/>
</dbReference>
<feature type="domain" description="AAA+ ATPase" evidence="16">
    <location>
        <begin position="353"/>
        <end position="507"/>
    </location>
</feature>
<keyword evidence="13 14" id="KW-0539">Nucleus</keyword>
<dbReference type="InterPro" id="IPR027417">
    <property type="entry name" value="P-loop_NTPase"/>
</dbReference>